<sequence>MRCNFVAYFVLGLATVVYTAPVDGLASMASLETRSDVVVFEYIPQPAAEAVPSRFHLPFTSTPIKDKAAEELSQSTVKNFLSKILTFKSELKEGSVFGGTASKAEGRIDFVANVPGFDGRCQGWATRSGNGELRGAKGGKPEIISVEDGVKQVRES</sequence>
<reference evidence="2" key="1">
    <citation type="submission" date="2022-08" db="EMBL/GenBank/DDBJ databases">
        <authorList>
            <consortium name="DOE Joint Genome Institute"/>
            <person name="Min B."/>
            <person name="Riley R."/>
            <person name="Sierra-Patev S."/>
            <person name="Naranjo-Ortiz M."/>
            <person name="Looney B."/>
            <person name="Konkel Z."/>
            <person name="Slot J.C."/>
            <person name="Sakamoto Y."/>
            <person name="Steenwyk J.L."/>
            <person name="Rokas A."/>
            <person name="Carro J."/>
            <person name="Camarero S."/>
            <person name="Ferreira P."/>
            <person name="Molpeceres G."/>
            <person name="Ruiz-Duenas F.J."/>
            <person name="Serrano A."/>
            <person name="Henrissat B."/>
            <person name="Drula E."/>
            <person name="Hughes K.W."/>
            <person name="Mata J.L."/>
            <person name="Ishikawa N.K."/>
            <person name="Vargas-Isla R."/>
            <person name="Ushijima S."/>
            <person name="Smith C.A."/>
            <person name="Ahrendt S."/>
            <person name="Andreopoulos W."/>
            <person name="He G."/>
            <person name="Labutti K."/>
            <person name="Lipzen A."/>
            <person name="Ng V."/>
            <person name="Sandor L."/>
            <person name="Barry K."/>
            <person name="Martinez A.T."/>
            <person name="Xiao Y."/>
            <person name="Gibbons J.G."/>
            <person name="Terashima K."/>
            <person name="Hibbett D.S."/>
            <person name="Grigoriev I.V."/>
        </authorList>
    </citation>
    <scope>NUCLEOTIDE SEQUENCE</scope>
    <source>
        <strain evidence="2">Sp2 HRB7682 ss15</strain>
    </source>
</reference>
<dbReference type="EMBL" id="JANVFS010000012">
    <property type="protein sequence ID" value="KAJ4484162.1"/>
    <property type="molecule type" value="Genomic_DNA"/>
</dbReference>
<gene>
    <name evidence="2" type="ORF">C8J55DRAFT_488108</name>
</gene>
<proteinExistence type="predicted"/>
<protein>
    <submittedName>
        <fullName evidence="2">Uncharacterized protein</fullName>
    </submittedName>
</protein>
<keyword evidence="1" id="KW-0732">Signal</keyword>
<feature type="signal peptide" evidence="1">
    <location>
        <begin position="1"/>
        <end position="19"/>
    </location>
</feature>
<accession>A0A9W9AMG9</accession>
<name>A0A9W9AMG9_9AGAR</name>
<reference evidence="2" key="2">
    <citation type="journal article" date="2023" name="Proc. Natl. Acad. Sci. U.S.A.">
        <title>A global phylogenomic analysis of the shiitake genus Lentinula.</title>
        <authorList>
            <person name="Sierra-Patev S."/>
            <person name="Min B."/>
            <person name="Naranjo-Ortiz M."/>
            <person name="Looney B."/>
            <person name="Konkel Z."/>
            <person name="Slot J.C."/>
            <person name="Sakamoto Y."/>
            <person name="Steenwyk J.L."/>
            <person name="Rokas A."/>
            <person name="Carro J."/>
            <person name="Camarero S."/>
            <person name="Ferreira P."/>
            <person name="Molpeceres G."/>
            <person name="Ruiz-Duenas F.J."/>
            <person name="Serrano A."/>
            <person name="Henrissat B."/>
            <person name="Drula E."/>
            <person name="Hughes K.W."/>
            <person name="Mata J.L."/>
            <person name="Ishikawa N.K."/>
            <person name="Vargas-Isla R."/>
            <person name="Ushijima S."/>
            <person name="Smith C.A."/>
            <person name="Donoghue J."/>
            <person name="Ahrendt S."/>
            <person name="Andreopoulos W."/>
            <person name="He G."/>
            <person name="LaButti K."/>
            <person name="Lipzen A."/>
            <person name="Ng V."/>
            <person name="Riley R."/>
            <person name="Sandor L."/>
            <person name="Barry K."/>
            <person name="Martinez A.T."/>
            <person name="Xiao Y."/>
            <person name="Gibbons J.G."/>
            <person name="Terashima K."/>
            <person name="Grigoriev I.V."/>
            <person name="Hibbett D."/>
        </authorList>
    </citation>
    <scope>NUCLEOTIDE SEQUENCE</scope>
    <source>
        <strain evidence="2">Sp2 HRB7682 ss15</strain>
    </source>
</reference>
<dbReference type="AlphaFoldDB" id="A0A9W9AMG9"/>
<dbReference type="Proteomes" id="UP001150238">
    <property type="component" value="Unassembled WGS sequence"/>
</dbReference>
<feature type="chain" id="PRO_5040774359" evidence="1">
    <location>
        <begin position="20"/>
        <end position="156"/>
    </location>
</feature>
<evidence type="ECO:0000313" key="2">
    <source>
        <dbReference type="EMBL" id="KAJ4484162.1"/>
    </source>
</evidence>
<organism evidence="2 3">
    <name type="scientific">Lentinula lateritia</name>
    <dbReference type="NCBI Taxonomy" id="40482"/>
    <lineage>
        <taxon>Eukaryota</taxon>
        <taxon>Fungi</taxon>
        <taxon>Dikarya</taxon>
        <taxon>Basidiomycota</taxon>
        <taxon>Agaricomycotina</taxon>
        <taxon>Agaricomycetes</taxon>
        <taxon>Agaricomycetidae</taxon>
        <taxon>Agaricales</taxon>
        <taxon>Marasmiineae</taxon>
        <taxon>Omphalotaceae</taxon>
        <taxon>Lentinula</taxon>
    </lineage>
</organism>
<evidence type="ECO:0000313" key="3">
    <source>
        <dbReference type="Proteomes" id="UP001150238"/>
    </source>
</evidence>
<evidence type="ECO:0000256" key="1">
    <source>
        <dbReference type="SAM" id="SignalP"/>
    </source>
</evidence>
<comment type="caution">
    <text evidence="2">The sequence shown here is derived from an EMBL/GenBank/DDBJ whole genome shotgun (WGS) entry which is preliminary data.</text>
</comment>